<dbReference type="AlphaFoldDB" id="A0A9D1MS03"/>
<accession>A0A9D1MS03</accession>
<dbReference type="Proteomes" id="UP000824142">
    <property type="component" value="Unassembled WGS sequence"/>
</dbReference>
<evidence type="ECO:0008006" key="4">
    <source>
        <dbReference type="Google" id="ProtNLM"/>
    </source>
</evidence>
<gene>
    <name evidence="2" type="ORF">IAC63_02805</name>
</gene>
<feature type="transmembrane region" description="Helical" evidence="1">
    <location>
        <begin position="173"/>
        <end position="200"/>
    </location>
</feature>
<organism evidence="2 3">
    <name type="scientific">Candidatus Enterousia avicola</name>
    <dbReference type="NCBI Taxonomy" id="2840787"/>
    <lineage>
        <taxon>Bacteria</taxon>
        <taxon>Pseudomonadati</taxon>
        <taxon>Pseudomonadota</taxon>
        <taxon>Alphaproteobacteria</taxon>
        <taxon>Candidatus Enterousia</taxon>
    </lineage>
</organism>
<evidence type="ECO:0000313" key="2">
    <source>
        <dbReference type="EMBL" id="HIU65545.1"/>
    </source>
</evidence>
<protein>
    <recommendedName>
        <fullName evidence="4">MotA/TolQ/ExbB proton channel family protein</fullName>
    </recommendedName>
</protein>
<keyword evidence="1" id="KW-0472">Membrane</keyword>
<evidence type="ECO:0000313" key="3">
    <source>
        <dbReference type="Proteomes" id="UP000824142"/>
    </source>
</evidence>
<sequence>MTNQFHRALNRMALFTAFLVAVLILFYAPFLQIAAANILLNGIIIGTTIFGIGLCFIEMFRLLPEYKWAHAYFTGRKNAPLPPRLLKPVALILRARPIRISAATLNNLLDMILLRFEDSRESIRYITNTLIFLGLLGTFWGLIITVGGFASLIGGLDFSDEAVLTTMQQGLSVPLSGMATAFTSSLMGLAGSLTIGFLGLQVQIAQNGIFQELEDYLSAHTSVAQIDTADTSKVENKENLESI</sequence>
<comment type="caution">
    <text evidence="2">The sequence shown here is derived from an EMBL/GenBank/DDBJ whole genome shotgun (WGS) entry which is preliminary data.</text>
</comment>
<reference evidence="2" key="1">
    <citation type="submission" date="2020-10" db="EMBL/GenBank/DDBJ databases">
        <authorList>
            <person name="Gilroy R."/>
        </authorList>
    </citation>
    <scope>NUCLEOTIDE SEQUENCE</scope>
    <source>
        <strain evidence="2">CHK136-897</strain>
    </source>
</reference>
<name>A0A9D1MS03_9PROT</name>
<feature type="transmembrane region" description="Helical" evidence="1">
    <location>
        <begin position="38"/>
        <end position="57"/>
    </location>
</feature>
<dbReference type="EMBL" id="DVNO01000022">
    <property type="protein sequence ID" value="HIU65545.1"/>
    <property type="molecule type" value="Genomic_DNA"/>
</dbReference>
<reference evidence="2" key="2">
    <citation type="journal article" date="2021" name="PeerJ">
        <title>Extensive microbial diversity within the chicken gut microbiome revealed by metagenomics and culture.</title>
        <authorList>
            <person name="Gilroy R."/>
            <person name="Ravi A."/>
            <person name="Getino M."/>
            <person name="Pursley I."/>
            <person name="Horton D.L."/>
            <person name="Alikhan N.F."/>
            <person name="Baker D."/>
            <person name="Gharbi K."/>
            <person name="Hall N."/>
            <person name="Watson M."/>
            <person name="Adriaenssens E.M."/>
            <person name="Foster-Nyarko E."/>
            <person name="Jarju S."/>
            <person name="Secka A."/>
            <person name="Antonio M."/>
            <person name="Oren A."/>
            <person name="Chaudhuri R.R."/>
            <person name="La Ragione R."/>
            <person name="Hildebrand F."/>
            <person name="Pallen M.J."/>
        </authorList>
    </citation>
    <scope>NUCLEOTIDE SEQUENCE</scope>
    <source>
        <strain evidence="2">CHK136-897</strain>
    </source>
</reference>
<evidence type="ECO:0000256" key="1">
    <source>
        <dbReference type="SAM" id="Phobius"/>
    </source>
</evidence>
<proteinExistence type="predicted"/>
<keyword evidence="1" id="KW-0812">Transmembrane</keyword>
<feature type="transmembrane region" description="Helical" evidence="1">
    <location>
        <begin position="130"/>
        <end position="153"/>
    </location>
</feature>
<keyword evidence="1" id="KW-1133">Transmembrane helix</keyword>
<feature type="transmembrane region" description="Helical" evidence="1">
    <location>
        <begin position="12"/>
        <end position="32"/>
    </location>
</feature>